<reference evidence="1" key="2">
    <citation type="submission" date="2022-01" db="EMBL/GenBank/DDBJ databases">
        <authorList>
            <person name="Yamashiro T."/>
            <person name="Shiraishi A."/>
            <person name="Satake H."/>
            <person name="Nakayama K."/>
        </authorList>
    </citation>
    <scope>NUCLEOTIDE SEQUENCE</scope>
</reference>
<dbReference type="EMBL" id="BQNB010012884">
    <property type="protein sequence ID" value="GJT09121.1"/>
    <property type="molecule type" value="Genomic_DNA"/>
</dbReference>
<keyword evidence="2" id="KW-1185">Reference proteome</keyword>
<organism evidence="1 2">
    <name type="scientific">Tanacetum coccineum</name>
    <dbReference type="NCBI Taxonomy" id="301880"/>
    <lineage>
        <taxon>Eukaryota</taxon>
        <taxon>Viridiplantae</taxon>
        <taxon>Streptophyta</taxon>
        <taxon>Embryophyta</taxon>
        <taxon>Tracheophyta</taxon>
        <taxon>Spermatophyta</taxon>
        <taxon>Magnoliopsida</taxon>
        <taxon>eudicotyledons</taxon>
        <taxon>Gunneridae</taxon>
        <taxon>Pentapetalae</taxon>
        <taxon>asterids</taxon>
        <taxon>campanulids</taxon>
        <taxon>Asterales</taxon>
        <taxon>Asteraceae</taxon>
        <taxon>Asteroideae</taxon>
        <taxon>Anthemideae</taxon>
        <taxon>Anthemidinae</taxon>
        <taxon>Tanacetum</taxon>
    </lineage>
</organism>
<reference evidence="1" key="1">
    <citation type="journal article" date="2022" name="Int. J. Mol. Sci.">
        <title>Draft Genome of Tanacetum Coccineum: Genomic Comparison of Closely Related Tanacetum-Family Plants.</title>
        <authorList>
            <person name="Yamashiro T."/>
            <person name="Shiraishi A."/>
            <person name="Nakayama K."/>
            <person name="Satake H."/>
        </authorList>
    </citation>
    <scope>NUCLEOTIDE SEQUENCE</scope>
</reference>
<protein>
    <submittedName>
        <fullName evidence="1">Uncharacterized protein</fullName>
    </submittedName>
</protein>
<proteinExistence type="predicted"/>
<sequence>MFDRSRSSLELGFQVHDNEPSSSKLFPYVGSSTVQDSYIDKELEFTIPPYHSNAEDKTDDIHFSRAFRKVDEQLHEVPNGLPDVSLHK</sequence>
<name>A0ABQ5B6L5_9ASTR</name>
<evidence type="ECO:0000313" key="2">
    <source>
        <dbReference type="Proteomes" id="UP001151760"/>
    </source>
</evidence>
<dbReference type="Proteomes" id="UP001151760">
    <property type="component" value="Unassembled WGS sequence"/>
</dbReference>
<gene>
    <name evidence="1" type="ORF">Tco_0843583</name>
</gene>
<comment type="caution">
    <text evidence="1">The sequence shown here is derived from an EMBL/GenBank/DDBJ whole genome shotgun (WGS) entry which is preliminary data.</text>
</comment>
<evidence type="ECO:0000313" key="1">
    <source>
        <dbReference type="EMBL" id="GJT09121.1"/>
    </source>
</evidence>
<accession>A0ABQ5B6L5</accession>